<dbReference type="PANTHER" id="PTHR46270:SF2">
    <property type="entry name" value="TIR DOMAIN-CONTAINING PROTEIN"/>
    <property type="match status" value="1"/>
</dbReference>
<dbReference type="Proteomes" id="UP000275408">
    <property type="component" value="Unassembled WGS sequence"/>
</dbReference>
<dbReference type="SUPFAM" id="SSF52200">
    <property type="entry name" value="Toll/Interleukin receptor TIR domain"/>
    <property type="match status" value="1"/>
</dbReference>
<proteinExistence type="predicted"/>
<comment type="caution">
    <text evidence="3">The sequence shown here is derived from an EMBL/GenBank/DDBJ whole genome shotgun (WGS) entry which is preliminary data.</text>
</comment>
<dbReference type="SUPFAM" id="SSF48371">
    <property type="entry name" value="ARM repeat"/>
    <property type="match status" value="1"/>
</dbReference>
<feature type="compositionally biased region" description="Basic and acidic residues" evidence="1">
    <location>
        <begin position="557"/>
        <end position="571"/>
    </location>
</feature>
<dbReference type="Gene3D" id="1.10.150.50">
    <property type="entry name" value="Transcription Factor, Ets-1"/>
    <property type="match status" value="1"/>
</dbReference>
<dbReference type="InterPro" id="IPR000157">
    <property type="entry name" value="TIR_dom"/>
</dbReference>
<dbReference type="EMBL" id="RCHS01001724">
    <property type="protein sequence ID" value="RMX51675.1"/>
    <property type="molecule type" value="Genomic_DNA"/>
</dbReference>
<feature type="region of interest" description="Disordered" evidence="1">
    <location>
        <begin position="557"/>
        <end position="592"/>
    </location>
</feature>
<dbReference type="InterPro" id="IPR016024">
    <property type="entry name" value="ARM-type_fold"/>
</dbReference>
<evidence type="ECO:0000256" key="1">
    <source>
        <dbReference type="SAM" id="MobiDB-lite"/>
    </source>
</evidence>
<dbReference type="Gene3D" id="1.25.10.10">
    <property type="entry name" value="Leucine-rich Repeat Variant"/>
    <property type="match status" value="1"/>
</dbReference>
<evidence type="ECO:0000313" key="3">
    <source>
        <dbReference type="EMBL" id="RMX51675.1"/>
    </source>
</evidence>
<gene>
    <name evidence="3" type="ORF">pdam_00008108</name>
</gene>
<evidence type="ECO:0000259" key="2">
    <source>
        <dbReference type="Pfam" id="PF13676"/>
    </source>
</evidence>
<dbReference type="Gene3D" id="3.40.50.10140">
    <property type="entry name" value="Toll/interleukin-1 receptor homology (TIR) domain"/>
    <property type="match status" value="1"/>
</dbReference>
<evidence type="ECO:0000313" key="4">
    <source>
        <dbReference type="Proteomes" id="UP000275408"/>
    </source>
</evidence>
<dbReference type="STRING" id="46731.A0A3M6UDH5"/>
<dbReference type="GO" id="GO:0007165">
    <property type="term" value="P:signal transduction"/>
    <property type="evidence" value="ECO:0007669"/>
    <property type="project" value="InterPro"/>
</dbReference>
<dbReference type="OrthoDB" id="5954941at2759"/>
<dbReference type="InterPro" id="IPR013761">
    <property type="entry name" value="SAM/pointed_sf"/>
</dbReference>
<protein>
    <recommendedName>
        <fullName evidence="2">TIR domain-containing protein</fullName>
    </recommendedName>
</protein>
<accession>A0A3M6UDH5</accession>
<dbReference type="InterPro" id="IPR011989">
    <property type="entry name" value="ARM-like"/>
</dbReference>
<reference evidence="3 4" key="1">
    <citation type="journal article" date="2018" name="Sci. Rep.">
        <title>Comparative analysis of the Pocillopora damicornis genome highlights role of immune system in coral evolution.</title>
        <authorList>
            <person name="Cunning R."/>
            <person name="Bay R.A."/>
            <person name="Gillette P."/>
            <person name="Baker A.C."/>
            <person name="Traylor-Knowles N."/>
        </authorList>
    </citation>
    <scope>NUCLEOTIDE SEQUENCE [LARGE SCALE GENOMIC DNA]</scope>
    <source>
        <strain evidence="3">RSMAS</strain>
        <tissue evidence="3">Whole animal</tissue>
    </source>
</reference>
<dbReference type="Pfam" id="PF13676">
    <property type="entry name" value="TIR_2"/>
    <property type="match status" value="1"/>
</dbReference>
<feature type="domain" description="TIR" evidence="2">
    <location>
        <begin position="434"/>
        <end position="542"/>
    </location>
</feature>
<dbReference type="InterPro" id="IPR035897">
    <property type="entry name" value="Toll_tir_struct_dom_sf"/>
</dbReference>
<sequence length="668" mass="75710">MAVNRPPTSDLKPELVQHLPLQDHGHTSRVNMEHKNEERSERISSAEWEALLRRTYKKYAESFPELGDAPPIMFNSLRELRKAVDDKSKGHIIQYSKLRGILVELFEKSYSTCESARTNDSEKFNALMEFIIEGEGATVLHSFVKNCFKDFYTNGKDEKLGTSYQKETYTCVKSLSYALSTIQNFTDFHDGFCLASAQDGVVLTCMDNIKRIDQENDDWQSEDEESEIFEVLDACISILHNISRRLRDRQWFANSDDTLLYFAKVKVASIAATALLCLTYLVDEETNHLISANKDLLRFIIAMLDEACEAEDHKSNGFSAKELVEGLGRLAINDNNKKILGNEGAIRVLTSRIKTSSDDEERASAVEALWMLAFANSNKDIIREGDGTMEILRTLHHSQNAEVQKAAAGALWEIEGKTARDKADKTKEGSGNHVMISYQRDAQEIMIQVKNQLQANGCRVWMDLEQMSGSTLETRAKAVENAAVVLICVSQRYKESPNCRSEAEYAYQLGKDIIPLMMEENYKADGWLGMLLGTKLCIGFQSKDNIDSGVTKPVKELAGRGKDVDHTDGPPKKRIRKTTATTPTKQPSSPDVAEWTNEDVKRWLEKIGLTQVCDEDMVEFTGQTLIELQELRGECPDYFYKCLERTFQLKNMFHVLKFRKELDKLLGN</sequence>
<name>A0A3M6UDH5_POCDA</name>
<feature type="compositionally biased region" description="Polar residues" evidence="1">
    <location>
        <begin position="578"/>
        <end position="589"/>
    </location>
</feature>
<dbReference type="PANTHER" id="PTHR46270">
    <property type="entry name" value="ARMADILLO-TYPE FOLD-RELATED"/>
    <property type="match status" value="1"/>
</dbReference>
<keyword evidence="4" id="KW-1185">Reference proteome</keyword>
<organism evidence="3 4">
    <name type="scientific">Pocillopora damicornis</name>
    <name type="common">Cauliflower coral</name>
    <name type="synonym">Millepora damicornis</name>
    <dbReference type="NCBI Taxonomy" id="46731"/>
    <lineage>
        <taxon>Eukaryota</taxon>
        <taxon>Metazoa</taxon>
        <taxon>Cnidaria</taxon>
        <taxon>Anthozoa</taxon>
        <taxon>Hexacorallia</taxon>
        <taxon>Scleractinia</taxon>
        <taxon>Astrocoeniina</taxon>
        <taxon>Pocilloporidae</taxon>
        <taxon>Pocillopora</taxon>
    </lineage>
</organism>
<dbReference type="SUPFAM" id="SSF47769">
    <property type="entry name" value="SAM/Pointed domain"/>
    <property type="match status" value="1"/>
</dbReference>
<dbReference type="AlphaFoldDB" id="A0A3M6UDH5"/>